<evidence type="ECO:0000313" key="3">
    <source>
        <dbReference type="EMBL" id="VFK76585.1"/>
    </source>
</evidence>
<dbReference type="Pfam" id="PF08886">
    <property type="entry name" value="GshA"/>
    <property type="match status" value="1"/>
</dbReference>
<evidence type="ECO:0000313" key="1">
    <source>
        <dbReference type="EMBL" id="VFK30340.1"/>
    </source>
</evidence>
<dbReference type="GO" id="GO:0016874">
    <property type="term" value="F:ligase activity"/>
    <property type="evidence" value="ECO:0007669"/>
    <property type="project" value="UniProtKB-KW"/>
</dbReference>
<protein>
    <submittedName>
        <fullName evidence="3">Glutamate--cysteine ligase</fullName>
    </submittedName>
</protein>
<dbReference type="EMBL" id="CAADFO010000063">
    <property type="protein sequence ID" value="VFK30340.1"/>
    <property type="molecule type" value="Genomic_DNA"/>
</dbReference>
<dbReference type="AlphaFoldDB" id="A0A451BE78"/>
<dbReference type="EMBL" id="CAADFQ010000062">
    <property type="protein sequence ID" value="VFK34138.1"/>
    <property type="molecule type" value="Genomic_DNA"/>
</dbReference>
<dbReference type="NCBIfam" id="TIGR02049">
    <property type="entry name" value="gshA_ferroox"/>
    <property type="match status" value="1"/>
</dbReference>
<dbReference type="EMBL" id="CAADGH010000064">
    <property type="protein sequence ID" value="VFK76585.1"/>
    <property type="molecule type" value="Genomic_DNA"/>
</dbReference>
<gene>
    <name evidence="1" type="ORF">BECKMB1821G_GA0114241_10633</name>
    <name evidence="3" type="ORF">BECKMB1821H_GA0114242_10644</name>
    <name evidence="2" type="ORF">BECKMB1821I_GA0114274_10623</name>
</gene>
<accession>A0A451BE78</accession>
<organism evidence="3">
    <name type="scientific">Candidatus Kentrum sp. MB</name>
    <dbReference type="NCBI Taxonomy" id="2138164"/>
    <lineage>
        <taxon>Bacteria</taxon>
        <taxon>Pseudomonadati</taxon>
        <taxon>Pseudomonadota</taxon>
        <taxon>Gammaproteobacteria</taxon>
        <taxon>Candidatus Kentrum</taxon>
    </lineage>
</organism>
<dbReference type="Gene3D" id="3.40.50.11280">
    <property type="entry name" value="Glutamate-cysteine ligase, N-terminal domain"/>
    <property type="match status" value="1"/>
</dbReference>
<sequence>MKIHDDQGPGNVEQSQLPARGGIGDLLWARRPDVEDWISSQWGTLEAISARKFCTPFYASVDLRNSGLKLAPVDTNLFPSGFNNLSPSCLPGCAMAARTAIARVMPTARRLLLIPENHTRNFHYLESVASLADILTAAGLTVRIGSLLPDLEGPMTMDLPSGKQLCLEPVLRQGRDIAVAGFVPCVVLLNNDLAAGHPKVLEDCRQAVIPSPDLSWEHRLKSEHFARYEQVATEFADCLGVDPWLINPLFQNCGEIDFMRREGEECLAHNVEALLAQIRERYRRYGVDEEPFVFMKADAGTYGMGVMPVYAAEDIHVLNRRQRSRMSSAKGGRAVTKVILQEGIRTRETRGDRPAVAEPVVYLMDRAVVGGFYRVHAKRGVTENLNAPGMRFEPTPFFALTCASLDSNGKIDAKWARFYGYGVVARLALLAAAHEMMTVETEEGKRRAD</sequence>
<evidence type="ECO:0000313" key="2">
    <source>
        <dbReference type="EMBL" id="VFK34138.1"/>
    </source>
</evidence>
<reference evidence="3" key="1">
    <citation type="submission" date="2019-02" db="EMBL/GenBank/DDBJ databases">
        <authorList>
            <person name="Gruber-Vodicka R. H."/>
            <person name="Seah K. B. B."/>
        </authorList>
    </citation>
    <scope>NUCLEOTIDE SEQUENCE</scope>
    <source>
        <strain evidence="1">BECK_BZ197</strain>
        <strain evidence="3">BECK_BZ198</strain>
        <strain evidence="2">BECK_BZ199</strain>
    </source>
</reference>
<name>A0A451BE78_9GAMM</name>
<keyword evidence="3" id="KW-0436">Ligase</keyword>
<dbReference type="InterPro" id="IPR011718">
    <property type="entry name" value="GshA"/>
</dbReference>
<proteinExistence type="predicted"/>
<dbReference type="InterPro" id="IPR042520">
    <property type="entry name" value="GshA_N"/>
</dbReference>